<dbReference type="GO" id="GO:0051536">
    <property type="term" value="F:iron-sulfur cluster binding"/>
    <property type="evidence" value="ECO:0007669"/>
    <property type="project" value="InterPro"/>
</dbReference>
<evidence type="ECO:0000313" key="2">
    <source>
        <dbReference type="EMBL" id="QTX31548.1"/>
    </source>
</evidence>
<dbReference type="InterPro" id="IPR007197">
    <property type="entry name" value="rSAM"/>
</dbReference>
<dbReference type="SUPFAM" id="SSF102114">
    <property type="entry name" value="Radical SAM enzymes"/>
    <property type="match status" value="1"/>
</dbReference>
<dbReference type="InterPro" id="IPR045784">
    <property type="entry name" value="Radical_SAM_N2"/>
</dbReference>
<keyword evidence="3" id="KW-1185">Reference proteome</keyword>
<evidence type="ECO:0000313" key="3">
    <source>
        <dbReference type="Proteomes" id="UP000671879"/>
    </source>
</evidence>
<dbReference type="SFLD" id="SFLDS00029">
    <property type="entry name" value="Radical_SAM"/>
    <property type="match status" value="1"/>
</dbReference>
<dbReference type="Gene3D" id="3.80.30.20">
    <property type="entry name" value="tm_1862 like domain"/>
    <property type="match status" value="1"/>
</dbReference>
<dbReference type="InterPro" id="IPR023404">
    <property type="entry name" value="rSAM_horseshoe"/>
</dbReference>
<reference evidence="3" key="1">
    <citation type="submission" date="2021-04" db="EMBL/GenBank/DDBJ databases">
        <title>A novel Synergistetes isolate from a pyrite-forming mixed culture.</title>
        <authorList>
            <person name="Bunk B."/>
            <person name="Sproer C."/>
            <person name="Spring S."/>
            <person name="Pester M."/>
        </authorList>
    </citation>
    <scope>NUCLEOTIDE SEQUENCE [LARGE SCALE GENOMIC DNA]</scope>
    <source>
        <strain evidence="3">J.5.4.2-T.3.5.2</strain>
    </source>
</reference>
<feature type="domain" description="Radical SAM core" evidence="1">
    <location>
        <begin position="251"/>
        <end position="482"/>
    </location>
</feature>
<name>A0A9Q7AA93_9BACT</name>
<dbReference type="KEGG" id="aram:KAR29_09240"/>
<protein>
    <submittedName>
        <fullName evidence="2">TIGR03960 family B12-binding radical SAM protein</fullName>
    </submittedName>
</protein>
<dbReference type="InterPro" id="IPR058240">
    <property type="entry name" value="rSAM_sf"/>
</dbReference>
<dbReference type="PROSITE" id="PS51918">
    <property type="entry name" value="RADICAL_SAM"/>
    <property type="match status" value="1"/>
</dbReference>
<dbReference type="SMART" id="SM00729">
    <property type="entry name" value="Elp3"/>
    <property type="match status" value="1"/>
</dbReference>
<organism evidence="2 3">
    <name type="scientific">Aminithiophilus ramosus</name>
    <dbReference type="NCBI Taxonomy" id="3029084"/>
    <lineage>
        <taxon>Bacteria</taxon>
        <taxon>Thermotogati</taxon>
        <taxon>Synergistota</taxon>
        <taxon>Synergistia</taxon>
        <taxon>Synergistales</taxon>
        <taxon>Aminithiophilaceae</taxon>
        <taxon>Aminithiophilus</taxon>
    </lineage>
</organism>
<dbReference type="Pfam" id="PF04055">
    <property type="entry name" value="Radical_SAM"/>
    <property type="match status" value="1"/>
</dbReference>
<evidence type="ECO:0000259" key="1">
    <source>
        <dbReference type="PROSITE" id="PS51918"/>
    </source>
</evidence>
<dbReference type="SFLD" id="SFLDG01082">
    <property type="entry name" value="B12-binding_domain_containing"/>
    <property type="match status" value="1"/>
</dbReference>
<dbReference type="InterPro" id="IPR023862">
    <property type="entry name" value="CHP03960_rSAM"/>
</dbReference>
<dbReference type="GO" id="GO:0003824">
    <property type="term" value="F:catalytic activity"/>
    <property type="evidence" value="ECO:0007669"/>
    <property type="project" value="InterPro"/>
</dbReference>
<sequence length="608" mass="67955">MEINEFADRRWTLWNGVKRPSRYVGGEWGAALPDESPSSIRFCLAFPDVYEVGMSFVGYQILYGLLRDMEGVSVERAYCPWPDMEEALRGRKEPLTSLEGGRSLGEFDIVGFTLQYELSATGILTVLDLGGIPLRSVDRGDGDPFVVAGGPGALAPEPLAPFFDVFCLGDGEALMPDLIRLVKETEGQPRLDRLKAIAGAPGFYVPLFVDVTSGESGLFFRSDLPLPLRRRVVLDLDKAYFPSRMIVPSTGIVHDRLALEVFRGCTRGCRFCQAGMLYRPLRERSPETIVAQAKSLLETTGWEELGLLSLATCDYSGLSRVLDDLTPFLEERRIKLSLPSLRMDRASVELASRLESRKGSLTFAPEAGSQRLRDVINKGVSEEDIEGTLQALFDGGWQQVKLYFMMGLPTETRSDLEGIVDICNLALRLGRSRKAKVKVSASVAGFVPKAHTPFQWEPQLPMDDLRERGRYLRSLVRDRYLTLHYHEPEQTFLEGVFSRGDRRLADVIEEAWRRGARLDGWTEHFNLATWMEAFEACSVDPVPYAQRRRSLDEGLPWDHIDSGLSRSFLLAERARAFEGKTTPDCRGGCNGCGWESRGCPLLEGGSRS</sequence>
<gene>
    <name evidence="2" type="ORF">KAR29_09240</name>
</gene>
<dbReference type="NCBIfam" id="TIGR03960">
    <property type="entry name" value="rSAM_fuse_unch"/>
    <property type="match status" value="1"/>
</dbReference>
<dbReference type="Proteomes" id="UP000671879">
    <property type="component" value="Chromosome"/>
</dbReference>
<dbReference type="PANTHER" id="PTHR42731">
    <property type="entry name" value="SLL1084 PROTEIN"/>
    <property type="match status" value="1"/>
</dbReference>
<dbReference type="PANTHER" id="PTHR42731:SF1">
    <property type="entry name" value="RADICAL SAM DOMAIN PROTEIN"/>
    <property type="match status" value="1"/>
</dbReference>
<proteinExistence type="predicted"/>
<dbReference type="RefSeq" id="WP_274372716.1">
    <property type="nucleotide sequence ID" value="NZ_CP072943.1"/>
</dbReference>
<dbReference type="InterPro" id="IPR006638">
    <property type="entry name" value="Elp3/MiaA/NifB-like_rSAM"/>
</dbReference>
<dbReference type="EMBL" id="CP072943">
    <property type="protein sequence ID" value="QTX31548.1"/>
    <property type="molecule type" value="Genomic_DNA"/>
</dbReference>
<dbReference type="AlphaFoldDB" id="A0A9Q7AA93"/>
<dbReference type="Pfam" id="PF19864">
    <property type="entry name" value="Radical_SAM_N2"/>
    <property type="match status" value="1"/>
</dbReference>
<accession>A0A9Q7AA93</accession>